<dbReference type="AlphaFoldDB" id="A0A3E2VYY3"/>
<dbReference type="Proteomes" id="UP001203972">
    <property type="component" value="Unassembled WGS sequence"/>
</dbReference>
<comment type="similarity">
    <text evidence="1">Belongs to the FGGY kinase family.</text>
</comment>
<dbReference type="InterPro" id="IPR018485">
    <property type="entry name" value="FGGY_C"/>
</dbReference>
<dbReference type="InterPro" id="IPR050406">
    <property type="entry name" value="FGGY_Carb_Kinase"/>
</dbReference>
<dbReference type="PANTHER" id="PTHR43095">
    <property type="entry name" value="SUGAR KINASE"/>
    <property type="match status" value="1"/>
</dbReference>
<keyword evidence="3 7" id="KW-0418">Kinase</keyword>
<evidence type="ECO:0000256" key="3">
    <source>
        <dbReference type="ARBA" id="ARBA00022777"/>
    </source>
</evidence>
<dbReference type="OrthoDB" id="9805576at2"/>
<gene>
    <name evidence="7" type="ORF">DXA38_06835</name>
    <name evidence="6" type="ORF">MKC95_12620</name>
</gene>
<dbReference type="GO" id="GO:0005975">
    <property type="term" value="P:carbohydrate metabolic process"/>
    <property type="evidence" value="ECO:0007669"/>
    <property type="project" value="InterPro"/>
</dbReference>
<dbReference type="Pfam" id="PF00370">
    <property type="entry name" value="FGGY_N"/>
    <property type="match status" value="1"/>
</dbReference>
<dbReference type="EMBL" id="QVEV01000007">
    <property type="protein sequence ID" value="RGC16747.1"/>
    <property type="molecule type" value="Genomic_DNA"/>
</dbReference>
<dbReference type="InterPro" id="IPR018484">
    <property type="entry name" value="FGGY_N"/>
</dbReference>
<evidence type="ECO:0000259" key="4">
    <source>
        <dbReference type="Pfam" id="PF00370"/>
    </source>
</evidence>
<dbReference type="RefSeq" id="WP_054344228.1">
    <property type="nucleotide sequence ID" value="NZ_BAABYY010000002.1"/>
</dbReference>
<accession>A0A3E2VYY3</accession>
<dbReference type="CDD" id="cd07802">
    <property type="entry name" value="ASKHA_NBD_FGGY_EcLyxK-like"/>
    <property type="match status" value="1"/>
</dbReference>
<evidence type="ECO:0000256" key="1">
    <source>
        <dbReference type="ARBA" id="ARBA00009156"/>
    </source>
</evidence>
<dbReference type="PANTHER" id="PTHR43095:SF3">
    <property type="entry name" value="L-XYLULOSE_3-KETO-L-GULONATE KINASE"/>
    <property type="match status" value="1"/>
</dbReference>
<dbReference type="SUPFAM" id="SSF53067">
    <property type="entry name" value="Actin-like ATPase domain"/>
    <property type="match status" value="2"/>
</dbReference>
<organism evidence="7 8">
    <name type="scientific">Clostridium innocuum</name>
    <dbReference type="NCBI Taxonomy" id="1522"/>
    <lineage>
        <taxon>Bacteria</taxon>
        <taxon>Bacillati</taxon>
        <taxon>Bacillota</taxon>
        <taxon>Clostridia</taxon>
        <taxon>Eubacteriales</taxon>
        <taxon>Clostridiaceae</taxon>
        <taxon>Clostridium</taxon>
    </lineage>
</organism>
<evidence type="ECO:0000313" key="8">
    <source>
        <dbReference type="Proteomes" id="UP000260025"/>
    </source>
</evidence>
<comment type="caution">
    <text evidence="7">The sequence shown here is derived from an EMBL/GenBank/DDBJ whole genome shotgun (WGS) entry which is preliminary data.</text>
</comment>
<reference evidence="7 8" key="1">
    <citation type="submission" date="2018-08" db="EMBL/GenBank/DDBJ databases">
        <title>A genome reference for cultivated species of the human gut microbiota.</title>
        <authorList>
            <person name="Zou Y."/>
            <person name="Xue W."/>
            <person name="Luo G."/>
        </authorList>
    </citation>
    <scope>NUCLEOTIDE SEQUENCE [LARGE SCALE GENOMIC DNA]</scope>
    <source>
        <strain evidence="7 8">OF01-2LB</strain>
    </source>
</reference>
<dbReference type="Gene3D" id="3.30.420.40">
    <property type="match status" value="2"/>
</dbReference>
<keyword evidence="2" id="KW-0808">Transferase</keyword>
<evidence type="ECO:0000313" key="6">
    <source>
        <dbReference type="EMBL" id="MCR0233614.1"/>
    </source>
</evidence>
<proteinExistence type="inferred from homology"/>
<feature type="domain" description="Carbohydrate kinase FGGY C-terminal" evidence="5">
    <location>
        <begin position="261"/>
        <end position="440"/>
    </location>
</feature>
<dbReference type="GO" id="GO:0016301">
    <property type="term" value="F:kinase activity"/>
    <property type="evidence" value="ECO:0007669"/>
    <property type="project" value="UniProtKB-KW"/>
</dbReference>
<dbReference type="EMBL" id="JAKTMA010000021">
    <property type="protein sequence ID" value="MCR0233614.1"/>
    <property type="molecule type" value="Genomic_DNA"/>
</dbReference>
<dbReference type="InterPro" id="IPR043129">
    <property type="entry name" value="ATPase_NBD"/>
</dbReference>
<evidence type="ECO:0000259" key="5">
    <source>
        <dbReference type="Pfam" id="PF02782"/>
    </source>
</evidence>
<dbReference type="PIRSF" id="PIRSF000538">
    <property type="entry name" value="GlpK"/>
    <property type="match status" value="1"/>
</dbReference>
<dbReference type="InterPro" id="IPR000577">
    <property type="entry name" value="Carb_kinase_FGGY"/>
</dbReference>
<evidence type="ECO:0000256" key="2">
    <source>
        <dbReference type="ARBA" id="ARBA00022679"/>
    </source>
</evidence>
<dbReference type="Proteomes" id="UP000260025">
    <property type="component" value="Unassembled WGS sequence"/>
</dbReference>
<reference evidence="6" key="2">
    <citation type="journal article" date="2022" name="Clin. Infect. Dis.">
        <title>Association between Clostridium innocuum and antibiotic-associated diarrhea in adults and children: A cross-sectional study and comparative genomics analysis.</title>
        <authorList>
            <person name="Cherny K.E."/>
            <person name="Muscat E.B."/>
            <person name="Balaji A."/>
            <person name="Mukherjee J."/>
            <person name="Ozer E.A."/>
            <person name="Angarone M.P."/>
            <person name="Hauser A.R."/>
            <person name="Sichel J.S."/>
            <person name="Amponsah E."/>
            <person name="Kociolek L.K."/>
        </authorList>
    </citation>
    <scope>NUCLEOTIDE SEQUENCE</scope>
    <source>
        <strain evidence="6">NU1-AC-029v</strain>
    </source>
</reference>
<dbReference type="Pfam" id="PF02782">
    <property type="entry name" value="FGGY_C"/>
    <property type="match status" value="1"/>
</dbReference>
<protein>
    <submittedName>
        <fullName evidence="7">Carbohydrate kinase</fullName>
    </submittedName>
</protein>
<feature type="domain" description="Carbohydrate kinase FGGY N-terminal" evidence="4">
    <location>
        <begin position="4"/>
        <end position="250"/>
    </location>
</feature>
<name>A0A3E2VYY3_CLOIN</name>
<sequence length="493" mass="55246">MKRYLIGLDNGGTSVKAALFDEDGNQVYVAQRKLQVITPEPGFMERDLEDLWQKNVECLKEIVQCSGVSVTAMKGLSFSGHGKGLYLLDKAGRPLGNGILSMDQRARNIVEEWDNEGISDKVFTKTYQKVQEAQPVALLQWMKRHARDIYDQIGTVMAVKDYIRYCLSNKRNGEYTDFSGSNLIDFKTRSYSRELLRLFGIEEIYDALPPLVSSTTLCACVSDEAAILCDLPAGLPMAAGMFDVDACSIGCGMLNPSQLTMIAGTWSINVFIIDHLIENKSVMFQSFYALPEYTLVEESSATSCGNLEWIMKEMLGLDDYQECNEIVSSNEPHLDDIIYLPFLYGSNEGNLNACFANMRSYHQRSHILRAVYEGVAFAHKRHLQRLLKNRSTPRAIRIAGGIIHSDIWLQIFADILQIPLEVVANEEFGTQGAAICVGVATGIYHSYEDAVGKNVHIAKTITPNTFYKDVYEAKYKQYLQLIYGLQKGAMTNV</sequence>
<evidence type="ECO:0000313" key="7">
    <source>
        <dbReference type="EMBL" id="RGC16747.1"/>
    </source>
</evidence>